<gene>
    <name evidence="3" type="ORF">FSP39_001554</name>
</gene>
<reference evidence="3" key="1">
    <citation type="submission" date="2019-08" db="EMBL/GenBank/DDBJ databases">
        <title>The improved chromosome-level genome for the pearl oyster Pinctada fucata martensii using PacBio sequencing and Hi-C.</title>
        <authorList>
            <person name="Zheng Z."/>
        </authorList>
    </citation>
    <scope>NUCLEOTIDE SEQUENCE</scope>
    <source>
        <strain evidence="3">ZZ-2019</strain>
        <tissue evidence="3">Adductor muscle</tissue>
    </source>
</reference>
<keyword evidence="4" id="KW-1185">Reference proteome</keyword>
<dbReference type="GO" id="GO:0005102">
    <property type="term" value="F:signaling receptor binding"/>
    <property type="evidence" value="ECO:0007669"/>
    <property type="project" value="TreeGrafter"/>
</dbReference>
<accession>A0AA89BUE4</accession>
<dbReference type="Proteomes" id="UP001186944">
    <property type="component" value="Unassembled WGS sequence"/>
</dbReference>
<dbReference type="InterPro" id="IPR052876">
    <property type="entry name" value="Insect_Hormone_Regulators"/>
</dbReference>
<comment type="caution">
    <text evidence="3">The sequence shown here is derived from an EMBL/GenBank/DDBJ whole genome shotgun (WGS) entry which is preliminary data.</text>
</comment>
<dbReference type="PANTHER" id="PTHR39940">
    <property type="entry name" value="PROTHORACICOTROPIC HORMONE, ISOFORM F"/>
    <property type="match status" value="1"/>
</dbReference>
<evidence type="ECO:0000256" key="2">
    <source>
        <dbReference type="SAM" id="SignalP"/>
    </source>
</evidence>
<dbReference type="SUPFAM" id="SSF57501">
    <property type="entry name" value="Cystine-knot cytokines"/>
    <property type="match status" value="1"/>
</dbReference>
<evidence type="ECO:0000313" key="3">
    <source>
        <dbReference type="EMBL" id="KAK3082653.1"/>
    </source>
</evidence>
<feature type="signal peptide" evidence="2">
    <location>
        <begin position="1"/>
        <end position="20"/>
    </location>
</feature>
<organism evidence="3 4">
    <name type="scientific">Pinctada imbricata</name>
    <name type="common">Atlantic pearl-oyster</name>
    <name type="synonym">Pinctada martensii</name>
    <dbReference type="NCBI Taxonomy" id="66713"/>
    <lineage>
        <taxon>Eukaryota</taxon>
        <taxon>Metazoa</taxon>
        <taxon>Spiralia</taxon>
        <taxon>Lophotrochozoa</taxon>
        <taxon>Mollusca</taxon>
        <taxon>Bivalvia</taxon>
        <taxon>Autobranchia</taxon>
        <taxon>Pteriomorphia</taxon>
        <taxon>Pterioida</taxon>
        <taxon>Pterioidea</taxon>
        <taxon>Pteriidae</taxon>
        <taxon>Pinctada</taxon>
    </lineage>
</organism>
<sequence>MSVVKVANIALGMIFVYTLSLDKHCVTESMELKALYKLLAKHWSVNASDEPLDAKTSTNSNSAKSSQVQQMSVRSEDDSTPQPPWTCERQQTWRDMGRSYYPRYIIDYTCPNTSCWFGHYRCSPVYYTLKLLTNRGNNDSSSPSIPMGPSWRFESVRITSACTCGH</sequence>
<protein>
    <submittedName>
        <fullName evidence="3">Uncharacterized protein</fullName>
    </submittedName>
</protein>
<dbReference type="EMBL" id="VSWD01000014">
    <property type="protein sequence ID" value="KAK3082653.1"/>
    <property type="molecule type" value="Genomic_DNA"/>
</dbReference>
<dbReference type="PANTHER" id="PTHR39940:SF1">
    <property type="entry name" value="PROTHORACICOTROPIC HORMONE, ISOFORM F"/>
    <property type="match status" value="1"/>
</dbReference>
<dbReference type="InterPro" id="IPR029034">
    <property type="entry name" value="Cystine-knot_cytokine"/>
</dbReference>
<proteinExistence type="predicted"/>
<feature type="compositionally biased region" description="Low complexity" evidence="1">
    <location>
        <begin position="54"/>
        <end position="66"/>
    </location>
</feature>
<evidence type="ECO:0000256" key="1">
    <source>
        <dbReference type="SAM" id="MobiDB-lite"/>
    </source>
</evidence>
<evidence type="ECO:0000313" key="4">
    <source>
        <dbReference type="Proteomes" id="UP001186944"/>
    </source>
</evidence>
<name>A0AA89BUE4_PINIB</name>
<dbReference type="Gene3D" id="2.10.90.10">
    <property type="entry name" value="Cystine-knot cytokines"/>
    <property type="match status" value="1"/>
</dbReference>
<feature type="chain" id="PRO_5041743933" evidence="2">
    <location>
        <begin position="21"/>
        <end position="166"/>
    </location>
</feature>
<feature type="region of interest" description="Disordered" evidence="1">
    <location>
        <begin position="51"/>
        <end position="87"/>
    </location>
</feature>
<dbReference type="AlphaFoldDB" id="A0AA89BUE4"/>
<keyword evidence="2" id="KW-0732">Signal</keyword>